<feature type="region of interest" description="Disordered" evidence="1">
    <location>
        <begin position="74"/>
        <end position="140"/>
    </location>
</feature>
<feature type="region of interest" description="Disordered" evidence="1">
    <location>
        <begin position="238"/>
        <end position="260"/>
    </location>
</feature>
<evidence type="ECO:0000313" key="3">
    <source>
        <dbReference type="EMBL" id="EFY84970.1"/>
    </source>
</evidence>
<gene>
    <name evidence="3" type="ORF">MAC_09002</name>
</gene>
<dbReference type="eggNOG" id="ENOG502RQZX">
    <property type="taxonomic scope" value="Eukaryota"/>
</dbReference>
<evidence type="ECO:0008006" key="5">
    <source>
        <dbReference type="Google" id="ProtNLM"/>
    </source>
</evidence>
<feature type="chain" id="PRO_5003235396" description="Allergen" evidence="2">
    <location>
        <begin position="19"/>
        <end position="294"/>
    </location>
</feature>
<proteinExistence type="predicted"/>
<feature type="compositionally biased region" description="Polar residues" evidence="1">
    <location>
        <begin position="274"/>
        <end position="284"/>
    </location>
</feature>
<organism evidence="4">
    <name type="scientific">Metarhizium acridum (strain CQMa 102)</name>
    <dbReference type="NCBI Taxonomy" id="655827"/>
    <lineage>
        <taxon>Eukaryota</taxon>
        <taxon>Fungi</taxon>
        <taxon>Dikarya</taxon>
        <taxon>Ascomycota</taxon>
        <taxon>Pezizomycotina</taxon>
        <taxon>Sordariomycetes</taxon>
        <taxon>Hypocreomycetidae</taxon>
        <taxon>Hypocreales</taxon>
        <taxon>Clavicipitaceae</taxon>
        <taxon>Metarhizium</taxon>
    </lineage>
</organism>
<evidence type="ECO:0000313" key="4">
    <source>
        <dbReference type="Proteomes" id="UP000002499"/>
    </source>
</evidence>
<dbReference type="AlphaFoldDB" id="E9EGK4"/>
<dbReference type="GeneID" id="19253313"/>
<dbReference type="HOGENOM" id="CLU_946914_0_0_1"/>
<feature type="region of interest" description="Disordered" evidence="1">
    <location>
        <begin position="274"/>
        <end position="294"/>
    </location>
</feature>
<evidence type="ECO:0000256" key="2">
    <source>
        <dbReference type="SAM" id="SignalP"/>
    </source>
</evidence>
<evidence type="ECO:0000256" key="1">
    <source>
        <dbReference type="SAM" id="MobiDB-lite"/>
    </source>
</evidence>
<name>E9EGK4_METAQ</name>
<reference evidence="3 4" key="1">
    <citation type="journal article" date="2011" name="PLoS Genet.">
        <title>Genome sequencing and comparative transcriptomics of the model entomopathogenic fungi Metarhizium anisopliae and M. acridum.</title>
        <authorList>
            <person name="Gao Q."/>
            <person name="Jin K."/>
            <person name="Ying S.H."/>
            <person name="Zhang Y."/>
            <person name="Xiao G."/>
            <person name="Shang Y."/>
            <person name="Duan Z."/>
            <person name="Hu X."/>
            <person name="Xie X.Q."/>
            <person name="Zhou G."/>
            <person name="Peng G."/>
            <person name="Luo Z."/>
            <person name="Huang W."/>
            <person name="Wang B."/>
            <person name="Fang W."/>
            <person name="Wang S."/>
            <person name="Zhong Y."/>
            <person name="Ma L.J."/>
            <person name="St Leger R.J."/>
            <person name="Zhao G.P."/>
            <person name="Pei Y."/>
            <person name="Feng M.G."/>
            <person name="Xia Y."/>
            <person name="Wang C."/>
        </authorList>
    </citation>
    <scope>NUCLEOTIDE SEQUENCE [LARGE SCALE GENOMIC DNA]</scope>
    <source>
        <strain evidence="3 4">CQMa 102</strain>
    </source>
</reference>
<dbReference type="OrthoDB" id="4940895at2759"/>
<feature type="compositionally biased region" description="Basic and acidic residues" evidence="1">
    <location>
        <begin position="98"/>
        <end position="114"/>
    </location>
</feature>
<feature type="compositionally biased region" description="Basic and acidic residues" evidence="1">
    <location>
        <begin position="129"/>
        <end position="140"/>
    </location>
</feature>
<sequence>MRLTHALALATVFSGAIASTVSQEDSNAMQQGEMHSFARRDMEEALREIAARNEAVEEEDSVIEVSYRLESREDFEDVAQDEETQRRRKKPKNQGHGGQDHGHHEDPRHHEGHGPQEASTGMLGGHGQRPHDGEHGMHRVHEPHPVEVGIHDKGLHGEPGLPKQLEKRTEDKKFVVPYGCGEHYPVQHTQSTKTHHVQPTHHHVPVHHIPTTKTHVSKPTPAHQTQIYSIHTTLQTSVKPATTKPPMTKPKDVTNKALDNTPVYNVPSAVTKPATTNPAATYSAYNRPFHPSVL</sequence>
<dbReference type="RefSeq" id="XP_007815342.1">
    <property type="nucleotide sequence ID" value="XM_007817151.1"/>
</dbReference>
<dbReference type="KEGG" id="maw:19253313"/>
<protein>
    <recommendedName>
        <fullName evidence="5">Allergen</fullName>
    </recommendedName>
</protein>
<keyword evidence="2" id="KW-0732">Signal</keyword>
<feature type="signal peptide" evidence="2">
    <location>
        <begin position="1"/>
        <end position="18"/>
    </location>
</feature>
<dbReference type="InParanoid" id="E9EGK4"/>
<dbReference type="EMBL" id="GL698596">
    <property type="protein sequence ID" value="EFY84970.1"/>
    <property type="molecule type" value="Genomic_DNA"/>
</dbReference>
<accession>E9EGK4</accession>
<keyword evidence="4" id="KW-1185">Reference proteome</keyword>
<dbReference type="Proteomes" id="UP000002499">
    <property type="component" value="Unassembled WGS sequence"/>
</dbReference>